<gene>
    <name evidence="2" type="ORF">CBM2586_P310007</name>
    <name evidence="1" type="ORF">CBM2589_P310006</name>
    <name evidence="3" type="ORF">CBM2594_P240008</name>
    <name evidence="4" type="ORF">CBM2636_P20303</name>
</gene>
<dbReference type="EMBL" id="OFSP01000064">
    <property type="protein sequence ID" value="SOY76706.1"/>
    <property type="molecule type" value="Genomic_DNA"/>
</dbReference>
<evidence type="ECO:0000313" key="4">
    <source>
        <dbReference type="EMBL" id="SPD69616.1"/>
    </source>
</evidence>
<dbReference type="EMBL" id="LT984815">
    <property type="protein sequence ID" value="SPD69616.1"/>
    <property type="molecule type" value="Genomic_DNA"/>
</dbReference>
<dbReference type="Proteomes" id="UP000257139">
    <property type="component" value="Plasmid CBM2594_p"/>
</dbReference>
<dbReference type="AlphaFoldDB" id="A0A375DBU7"/>
<proteinExistence type="predicted"/>
<dbReference type="Proteomes" id="UP000254259">
    <property type="component" value="Plasmid CBM2636p"/>
</dbReference>
<organism evidence="3 6">
    <name type="scientific">Cupriavidus taiwanensis</name>
    <dbReference type="NCBI Taxonomy" id="164546"/>
    <lineage>
        <taxon>Bacteria</taxon>
        <taxon>Pseudomonadati</taxon>
        <taxon>Pseudomonadota</taxon>
        <taxon>Betaproteobacteria</taxon>
        <taxon>Burkholderiales</taxon>
        <taxon>Burkholderiaceae</taxon>
        <taxon>Cupriavidus</taxon>
    </lineage>
</organism>
<dbReference type="EMBL" id="OGUU01000030">
    <property type="protein sequence ID" value="SPC25263.1"/>
    <property type="molecule type" value="Genomic_DNA"/>
</dbReference>
<dbReference type="GeneID" id="31819386"/>
<keyword evidence="4" id="KW-0614">Plasmid</keyword>
<sequence length="145" mass="16133">MCAHDKNANDTDKFIDSMAETMKAFSQIFATFCQPILPGWFATNSTTNNSITINKENSSDPDMEREITRDHSYGSQIGRVIDAVAVLVEQQPKDVKESPKLQGLMDLKNSINKIKGRTLRARLSKSGVSPDTYANLIDKIYSSKS</sequence>
<dbReference type="EMBL" id="OFSN01000052">
    <property type="protein sequence ID" value="SOY77919.1"/>
    <property type="molecule type" value="Genomic_DNA"/>
</dbReference>
<evidence type="ECO:0000313" key="6">
    <source>
        <dbReference type="Proteomes" id="UP000257139"/>
    </source>
</evidence>
<evidence type="ECO:0000313" key="2">
    <source>
        <dbReference type="EMBL" id="SOY77919.1"/>
    </source>
</evidence>
<evidence type="ECO:0000313" key="3">
    <source>
        <dbReference type="EMBL" id="SPC25263.1"/>
    </source>
</evidence>
<geneLocation type="plasmid" evidence="5">
    <name>cbm2636p</name>
</geneLocation>
<geneLocation type="plasmid" evidence="6">
    <name>cbm2594_p</name>
</geneLocation>
<dbReference type="Proteomes" id="UP000256297">
    <property type="component" value="Plasmid CBM2589_p"/>
</dbReference>
<name>A0A375DBU7_9BURK</name>
<dbReference type="Proteomes" id="UP000257016">
    <property type="component" value="Unassembled WGS sequence"/>
</dbReference>
<reference evidence="5 6" key="1">
    <citation type="submission" date="2018-01" db="EMBL/GenBank/DDBJ databases">
        <authorList>
            <person name="Clerissi C."/>
        </authorList>
    </citation>
    <scope>NUCLEOTIDE SEQUENCE [LARGE SCALE GENOMIC DNA]</scope>
    <source>
        <strain evidence="2">Cupriavidus taiwanensis LMG 19430</strain>
        <strain evidence="1">Cupriavidus taiwanensis STM 3521</strain>
        <strain evidence="3">Cupriavidus taiwanensis STM 6021</strain>
        <strain evidence="4">Cupriavidus taiwanensis SWF 66322</strain>
        <plasmid evidence="6">cbm2594_p</plasmid>
        <plasmid evidence="5">cbm2636p</plasmid>
        <plasmid evidence="4">CBM2636p</plasmid>
    </source>
</reference>
<geneLocation type="plasmid" evidence="4">
    <name>CBM2636p</name>
</geneLocation>
<accession>A0A375DBU7</accession>
<dbReference type="OMA" id="TYIVSEF"/>
<dbReference type="RefSeq" id="WP_012354759.1">
    <property type="nucleotide sequence ID" value="NZ_CBCRZP010000096.1"/>
</dbReference>
<protein>
    <submittedName>
        <fullName evidence="3">Uncharacterized protein</fullName>
    </submittedName>
</protein>
<evidence type="ECO:0000313" key="1">
    <source>
        <dbReference type="EMBL" id="SOY76706.1"/>
    </source>
</evidence>
<evidence type="ECO:0000313" key="5">
    <source>
        <dbReference type="Proteomes" id="UP000254259"/>
    </source>
</evidence>